<protein>
    <submittedName>
        <fullName evidence="2">Uncharacterized protein</fullName>
    </submittedName>
</protein>
<dbReference type="Proteomes" id="UP001221898">
    <property type="component" value="Unassembled WGS sequence"/>
</dbReference>
<evidence type="ECO:0000313" key="2">
    <source>
        <dbReference type="EMBL" id="KAJ8413775.1"/>
    </source>
</evidence>
<keyword evidence="3" id="KW-1185">Reference proteome</keyword>
<dbReference type="AlphaFoldDB" id="A0AAD7WYL3"/>
<gene>
    <name evidence="2" type="ORF">AAFF_G00063730</name>
</gene>
<dbReference type="GO" id="GO:0000287">
    <property type="term" value="F:magnesium ion binding"/>
    <property type="evidence" value="ECO:0007669"/>
    <property type="project" value="TreeGrafter"/>
</dbReference>
<organism evidence="2 3">
    <name type="scientific">Aldrovandia affinis</name>
    <dbReference type="NCBI Taxonomy" id="143900"/>
    <lineage>
        <taxon>Eukaryota</taxon>
        <taxon>Metazoa</taxon>
        <taxon>Chordata</taxon>
        <taxon>Craniata</taxon>
        <taxon>Vertebrata</taxon>
        <taxon>Euteleostomi</taxon>
        <taxon>Actinopterygii</taxon>
        <taxon>Neopterygii</taxon>
        <taxon>Teleostei</taxon>
        <taxon>Notacanthiformes</taxon>
        <taxon>Halosauridae</taxon>
        <taxon>Aldrovandia</taxon>
    </lineage>
</organism>
<dbReference type="PANTHER" id="PTHR14586:SF1">
    <property type="entry name" value="THIAMINE-TRIPHOSPHATASE"/>
    <property type="match status" value="1"/>
</dbReference>
<name>A0AAD7WYL3_9TELE</name>
<accession>A0AAD7WYL3</accession>
<reference evidence="2" key="1">
    <citation type="journal article" date="2023" name="Science">
        <title>Genome structures resolve the early diversification of teleost fishes.</title>
        <authorList>
            <person name="Parey E."/>
            <person name="Louis A."/>
            <person name="Montfort J."/>
            <person name="Bouchez O."/>
            <person name="Roques C."/>
            <person name="Iampietro C."/>
            <person name="Lluch J."/>
            <person name="Castinel A."/>
            <person name="Donnadieu C."/>
            <person name="Desvignes T."/>
            <person name="Floi Bucao C."/>
            <person name="Jouanno E."/>
            <person name="Wen M."/>
            <person name="Mejri S."/>
            <person name="Dirks R."/>
            <person name="Jansen H."/>
            <person name="Henkel C."/>
            <person name="Chen W.J."/>
            <person name="Zahm M."/>
            <person name="Cabau C."/>
            <person name="Klopp C."/>
            <person name="Thompson A.W."/>
            <person name="Robinson-Rechavi M."/>
            <person name="Braasch I."/>
            <person name="Lecointre G."/>
            <person name="Bobe J."/>
            <person name="Postlethwait J.H."/>
            <person name="Berthelot C."/>
            <person name="Roest Crollius H."/>
            <person name="Guiguen Y."/>
        </authorList>
    </citation>
    <scope>NUCLEOTIDE SEQUENCE</scope>
    <source>
        <strain evidence="2">NC1722</strain>
    </source>
</reference>
<dbReference type="EMBL" id="JAINUG010000014">
    <property type="protein sequence ID" value="KAJ8413775.1"/>
    <property type="molecule type" value="Genomic_DNA"/>
</dbReference>
<evidence type="ECO:0000313" key="3">
    <source>
        <dbReference type="Proteomes" id="UP001221898"/>
    </source>
</evidence>
<dbReference type="Gene3D" id="2.40.320.10">
    <property type="entry name" value="Hypothetical Protein Pfu-838710-001"/>
    <property type="match status" value="1"/>
</dbReference>
<proteinExistence type="predicted"/>
<feature type="region of interest" description="Disordered" evidence="1">
    <location>
        <begin position="48"/>
        <end position="113"/>
    </location>
</feature>
<dbReference type="InterPro" id="IPR039582">
    <property type="entry name" value="THTPA"/>
</dbReference>
<dbReference type="GO" id="GO:0042357">
    <property type="term" value="P:thiamine diphosphate metabolic process"/>
    <property type="evidence" value="ECO:0007669"/>
    <property type="project" value="TreeGrafter"/>
</dbReference>
<comment type="caution">
    <text evidence="2">The sequence shown here is derived from an EMBL/GenBank/DDBJ whole genome shotgun (WGS) entry which is preliminary data.</text>
</comment>
<dbReference type="GO" id="GO:0050333">
    <property type="term" value="F:thiamine triphosphate phosphatase activity"/>
    <property type="evidence" value="ECO:0007669"/>
    <property type="project" value="InterPro"/>
</dbReference>
<sequence>MGARCVEEVTLTDLYYDTESFQLAAQQTWLSRQGAQWRLILDQGPRPSVDSLGLQAETGSGAPQAETDAGGEAGAEGSAESLRDSRFPKPAGLSEAPGGQNILPQSPPPAPRYRELTASSSIVEHLARRLQVELPAEEEGESMSVERFVELAGIHNYGSWTVSKRLEYRLPGLCTLEVRRDYSSALRAHTAVLTMGADVLDIGRELERMESLAAELDLQPRPA</sequence>
<evidence type="ECO:0000256" key="1">
    <source>
        <dbReference type="SAM" id="MobiDB-lite"/>
    </source>
</evidence>
<dbReference type="PANTHER" id="PTHR14586">
    <property type="entry name" value="THIAMINE-TRIPHOSPHATASE"/>
    <property type="match status" value="1"/>
</dbReference>